<dbReference type="EMBL" id="MVBN01000002">
    <property type="protein sequence ID" value="OOK80928.1"/>
    <property type="molecule type" value="Genomic_DNA"/>
</dbReference>
<gene>
    <name evidence="1" type="ORF">BZL29_2350</name>
</gene>
<sequence>MTGRGPGPRRSCAEYAAGVGWVVAASSVRLGLSGVRLRCRVCSEGG</sequence>
<organism evidence="1 2">
    <name type="scientific">Mycobacterium kansasii</name>
    <dbReference type="NCBI Taxonomy" id="1768"/>
    <lineage>
        <taxon>Bacteria</taxon>
        <taxon>Bacillati</taxon>
        <taxon>Actinomycetota</taxon>
        <taxon>Actinomycetes</taxon>
        <taxon>Mycobacteriales</taxon>
        <taxon>Mycobacteriaceae</taxon>
        <taxon>Mycobacterium</taxon>
    </lineage>
</organism>
<comment type="caution">
    <text evidence="1">The sequence shown here is derived from an EMBL/GenBank/DDBJ whole genome shotgun (WGS) entry which is preliminary data.</text>
</comment>
<proteinExistence type="predicted"/>
<reference evidence="1 2" key="1">
    <citation type="submission" date="2017-02" db="EMBL/GenBank/DDBJ databases">
        <title>Complete genome sequences of Mycobacterium kansasii strains isolated from rhesus macaques.</title>
        <authorList>
            <person name="Panda A."/>
            <person name="Nagaraj S."/>
            <person name="Zhao X."/>
            <person name="Tettelin H."/>
            <person name="Detolla L.J."/>
        </authorList>
    </citation>
    <scope>NUCLEOTIDE SEQUENCE [LARGE SCALE GENOMIC DNA]</scope>
    <source>
        <strain evidence="1 2">11-3469</strain>
    </source>
</reference>
<dbReference type="AlphaFoldDB" id="A0A1V3XPA5"/>
<dbReference type="Proteomes" id="UP000188532">
    <property type="component" value="Unassembled WGS sequence"/>
</dbReference>
<name>A0A1V3XPA5_MYCKA</name>
<evidence type="ECO:0000313" key="1">
    <source>
        <dbReference type="EMBL" id="OOK80928.1"/>
    </source>
</evidence>
<protein>
    <submittedName>
        <fullName evidence="1">Uncharacterized protein</fullName>
    </submittedName>
</protein>
<accession>A0A1V3XPA5</accession>
<evidence type="ECO:0000313" key="2">
    <source>
        <dbReference type="Proteomes" id="UP000188532"/>
    </source>
</evidence>